<dbReference type="RefSeq" id="XP_028479517.1">
    <property type="nucleotide sequence ID" value="XM_028620545.1"/>
</dbReference>
<feature type="compositionally biased region" description="Low complexity" evidence="9">
    <location>
        <begin position="317"/>
        <end position="329"/>
    </location>
</feature>
<feature type="region of interest" description="Disordered" evidence="9">
    <location>
        <begin position="153"/>
        <end position="238"/>
    </location>
</feature>
<gene>
    <name evidence="8 10" type="primary">MED6</name>
    <name evidence="10" type="ORF">EHS24_005003</name>
</gene>
<dbReference type="GO" id="GO:0003712">
    <property type="term" value="F:transcription coregulator activity"/>
    <property type="evidence" value="ECO:0007669"/>
    <property type="project" value="InterPro"/>
</dbReference>
<dbReference type="PANTHER" id="PTHR13104">
    <property type="entry name" value="MED-6-RELATED"/>
    <property type="match status" value="1"/>
</dbReference>
<dbReference type="GO" id="GO:0006357">
    <property type="term" value="P:regulation of transcription by RNA polymerase II"/>
    <property type="evidence" value="ECO:0007669"/>
    <property type="project" value="InterPro"/>
</dbReference>
<comment type="similarity">
    <text evidence="2 8">Belongs to the Mediator complex subunit 6 family.</text>
</comment>
<feature type="compositionally biased region" description="Low complexity" evidence="9">
    <location>
        <begin position="224"/>
        <end position="238"/>
    </location>
</feature>
<evidence type="ECO:0000256" key="4">
    <source>
        <dbReference type="ARBA" id="ARBA00023015"/>
    </source>
</evidence>
<dbReference type="Pfam" id="PF04934">
    <property type="entry name" value="Med6"/>
    <property type="match status" value="1"/>
</dbReference>
<name>A0A427Y6N8_9TREE</name>
<dbReference type="AlphaFoldDB" id="A0A427Y6N8"/>
<comment type="subunit">
    <text evidence="8">Component of the Mediator complex.</text>
</comment>
<evidence type="ECO:0000256" key="9">
    <source>
        <dbReference type="SAM" id="MobiDB-lite"/>
    </source>
</evidence>
<evidence type="ECO:0000256" key="5">
    <source>
        <dbReference type="ARBA" id="ARBA00023163"/>
    </source>
</evidence>
<dbReference type="Proteomes" id="UP000279236">
    <property type="component" value="Unassembled WGS sequence"/>
</dbReference>
<proteinExistence type="inferred from homology"/>
<dbReference type="Gene3D" id="3.10.450.580">
    <property type="entry name" value="Mediator complex, subunit Med6"/>
    <property type="match status" value="1"/>
</dbReference>
<evidence type="ECO:0000256" key="8">
    <source>
        <dbReference type="RuleBase" id="RU364143"/>
    </source>
</evidence>
<feature type="compositionally biased region" description="Basic and acidic residues" evidence="9">
    <location>
        <begin position="209"/>
        <end position="218"/>
    </location>
</feature>
<evidence type="ECO:0000256" key="6">
    <source>
        <dbReference type="ARBA" id="ARBA00023242"/>
    </source>
</evidence>
<dbReference type="InterPro" id="IPR038566">
    <property type="entry name" value="Mediator_Med6_sf"/>
</dbReference>
<keyword evidence="5 8" id="KW-0804">Transcription</keyword>
<reference evidence="10 11" key="1">
    <citation type="submission" date="2018-11" db="EMBL/GenBank/DDBJ databases">
        <title>Genome sequence of Apiotrichum porosum DSM 27194.</title>
        <authorList>
            <person name="Aliyu H."/>
            <person name="Gorte O."/>
            <person name="Ochsenreither K."/>
        </authorList>
    </citation>
    <scope>NUCLEOTIDE SEQUENCE [LARGE SCALE GENOMIC DNA]</scope>
    <source>
        <strain evidence="10 11">DSM 27194</strain>
    </source>
</reference>
<comment type="caution">
    <text evidence="10">The sequence shown here is derived from an EMBL/GenBank/DDBJ whole genome shotgun (WGS) entry which is preliminary data.</text>
</comment>
<comment type="subcellular location">
    <subcellularLocation>
        <location evidence="1 8">Nucleus</location>
    </subcellularLocation>
</comment>
<keyword evidence="8" id="KW-0010">Activator</keyword>
<keyword evidence="4 8" id="KW-0805">Transcription regulation</keyword>
<feature type="compositionally biased region" description="Low complexity" evidence="9">
    <location>
        <begin position="290"/>
        <end position="309"/>
    </location>
</feature>
<accession>A0A427Y6N8</accession>
<protein>
    <recommendedName>
        <fullName evidence="3 8">Mediator of RNA polymerase II transcription subunit 6</fullName>
    </recommendedName>
    <alternativeName>
        <fullName evidence="7 8">Mediator complex subunit 6</fullName>
    </alternativeName>
</protein>
<evidence type="ECO:0000313" key="10">
    <source>
        <dbReference type="EMBL" id="RSH86732.1"/>
    </source>
</evidence>
<dbReference type="GO" id="GO:0016592">
    <property type="term" value="C:mediator complex"/>
    <property type="evidence" value="ECO:0007669"/>
    <property type="project" value="InterPro"/>
</dbReference>
<keyword evidence="11" id="KW-1185">Reference proteome</keyword>
<dbReference type="OrthoDB" id="344220at2759"/>
<keyword evidence="6 8" id="KW-0539">Nucleus</keyword>
<feature type="compositionally biased region" description="Basic and acidic residues" evidence="9">
    <location>
        <begin position="169"/>
        <end position="194"/>
    </location>
</feature>
<organism evidence="10 11">
    <name type="scientific">Apiotrichum porosum</name>
    <dbReference type="NCBI Taxonomy" id="105984"/>
    <lineage>
        <taxon>Eukaryota</taxon>
        <taxon>Fungi</taxon>
        <taxon>Dikarya</taxon>
        <taxon>Basidiomycota</taxon>
        <taxon>Agaricomycotina</taxon>
        <taxon>Tremellomycetes</taxon>
        <taxon>Trichosporonales</taxon>
        <taxon>Trichosporonaceae</taxon>
        <taxon>Apiotrichum</taxon>
    </lineage>
</organism>
<sequence length="346" mass="36908">MSHEEELEKDLSHIHWSWPEAIAANPARSLANSDLAMDYFAFSPFWDSKSNNNVLRTQRRVENPGYGHAEEKVELTAFRTGFEYIVAHARAPDVFVIHQRPVVRDGSRGPVSHAYFIIQDKIYMAPNLHDVAAMRLRNALHLVERTFDALERARPSANPRAGAAWRAIPKTEKEKNKDKKDGEGDEGAGGKDGDGDATMDEATGTPAAKGKDVSSNDKEADDIASVGSGSGSASASKQAGPDWHLFHALASTRAALGDLDALAAAPAPLYDTFAEARALEAAALASLGRVPQQPQQLQQQQQPQQQQLAGPGGGLGLTPAGTAAPTPLGRRMSTLAPSLAGESPVA</sequence>
<evidence type="ECO:0000256" key="1">
    <source>
        <dbReference type="ARBA" id="ARBA00004123"/>
    </source>
</evidence>
<evidence type="ECO:0000256" key="2">
    <source>
        <dbReference type="ARBA" id="ARBA00007526"/>
    </source>
</evidence>
<dbReference type="STRING" id="105984.A0A427Y6N8"/>
<evidence type="ECO:0000256" key="3">
    <source>
        <dbReference type="ARBA" id="ARBA00020634"/>
    </source>
</evidence>
<evidence type="ECO:0000313" key="11">
    <source>
        <dbReference type="Proteomes" id="UP000279236"/>
    </source>
</evidence>
<dbReference type="InterPro" id="IPR007018">
    <property type="entry name" value="Mediator_Med6"/>
</dbReference>
<comment type="function">
    <text evidence="8">Component of the Mediator complex, a coactivator involved in the regulated transcription of nearly all RNA polymerase II-dependent genes. Mediator functions as a bridge to convey information from gene-specific regulatory proteins to the basal RNA polymerase II transcription machinery. Mediator is recruited to promoters by direct interactions with regulatory proteins and serves as a scaffold for the assembly of a functional preinitiation complex with RNA polymerase II and the general transcription factors.</text>
</comment>
<evidence type="ECO:0000256" key="7">
    <source>
        <dbReference type="ARBA" id="ARBA00031259"/>
    </source>
</evidence>
<dbReference type="GeneID" id="39589546"/>
<feature type="region of interest" description="Disordered" evidence="9">
    <location>
        <begin position="290"/>
        <end position="346"/>
    </location>
</feature>
<dbReference type="EMBL" id="RSCE01000002">
    <property type="protein sequence ID" value="RSH86732.1"/>
    <property type="molecule type" value="Genomic_DNA"/>
</dbReference>